<evidence type="ECO:0000256" key="3">
    <source>
        <dbReference type="ARBA" id="ARBA00022475"/>
    </source>
</evidence>
<dbReference type="InterPro" id="IPR001633">
    <property type="entry name" value="EAL_dom"/>
</dbReference>
<organism evidence="12">
    <name type="scientific">plant metagenome</name>
    <dbReference type="NCBI Taxonomy" id="1297885"/>
    <lineage>
        <taxon>unclassified sequences</taxon>
        <taxon>metagenomes</taxon>
        <taxon>organismal metagenomes</taxon>
    </lineage>
</organism>
<dbReference type="InterPro" id="IPR024744">
    <property type="entry name" value="CSS-motif_dom"/>
</dbReference>
<dbReference type="Pfam" id="PF00563">
    <property type="entry name" value="EAL"/>
    <property type="match status" value="1"/>
</dbReference>
<keyword evidence="5 10" id="KW-0812">Transmembrane</keyword>
<keyword evidence="3" id="KW-1003">Cell membrane</keyword>
<dbReference type="InterPro" id="IPR050706">
    <property type="entry name" value="Cyclic-di-GMP_PDE-like"/>
</dbReference>
<evidence type="ECO:0000256" key="9">
    <source>
        <dbReference type="ARBA" id="ARBA00034290"/>
    </source>
</evidence>
<proteinExistence type="predicted"/>
<evidence type="ECO:0000256" key="5">
    <source>
        <dbReference type="ARBA" id="ARBA00022692"/>
    </source>
</evidence>
<name>A0A484P5T2_9ZZZZ</name>
<dbReference type="GO" id="GO:0071111">
    <property type="term" value="F:cyclic-guanylate-specific phosphodiesterase activity"/>
    <property type="evidence" value="ECO:0007669"/>
    <property type="project" value="UniProtKB-EC"/>
</dbReference>
<sequence length="516" mass="56220">MTATSNRTRFLLTILGPAALSMLAMLIVAQAVLYVEDSESTETIAEAVVARAETVSQARRGASDAALTSTFALCSDADIRALKEVAFDSSYMSDVGRIQDGHLLCSALWGRIVPFRLPTPHYSSGETKLWNTSDLVGSPYGGTNLIAQGRTFTVSSPSSFEGLDPAKTSTFTVETRDRSYVFRRVVPAPDASENASSRIGLSRCSNKANICAFVSRPRRGVWDLAPSLLYTIIGIGATLGVTLSYLLIRRNRTARQTLQQRFSLAMRRNEIELVYQPLYTVVDRRLVGFEVLSRWTPLGEGEISPSIFVPMARQLGLSSDLFRYVLSKALREMAPALGDAKAPYLSVNAEPVDMASEDTVRFVVSVTRQAGVLPDQVRIEITEREELVCPGVTAHMAALAALGFRFLIDDFGTGSSNFSHFAQSPFIGIKIDRMFVAAITEESPLRPVLPGMYQIARQLGLEVIVEGVETAEQDTLLQQIAPSAVGQGWLYGVPVPAETAVVLARSHRGDEPFTDP</sequence>
<dbReference type="SMART" id="SM00052">
    <property type="entry name" value="EAL"/>
    <property type="match status" value="1"/>
</dbReference>
<evidence type="ECO:0000256" key="8">
    <source>
        <dbReference type="ARBA" id="ARBA00023136"/>
    </source>
</evidence>
<evidence type="ECO:0000256" key="1">
    <source>
        <dbReference type="ARBA" id="ARBA00004651"/>
    </source>
</evidence>
<dbReference type="GO" id="GO:0005886">
    <property type="term" value="C:plasma membrane"/>
    <property type="evidence" value="ECO:0007669"/>
    <property type="project" value="UniProtKB-SubCell"/>
</dbReference>
<accession>A0A484P5T2</accession>
<reference evidence="12" key="1">
    <citation type="submission" date="2019-03" db="EMBL/GenBank/DDBJ databases">
        <authorList>
            <person name="Danneels B."/>
        </authorList>
    </citation>
    <scope>NUCLEOTIDE SEQUENCE</scope>
</reference>
<evidence type="ECO:0000256" key="2">
    <source>
        <dbReference type="ARBA" id="ARBA00012282"/>
    </source>
</evidence>
<dbReference type="EC" id="3.1.4.52" evidence="2"/>
<evidence type="ECO:0000256" key="10">
    <source>
        <dbReference type="SAM" id="Phobius"/>
    </source>
</evidence>
<dbReference type="AlphaFoldDB" id="A0A484P5T2"/>
<dbReference type="EMBL" id="CAADHY010000015">
    <property type="protein sequence ID" value="VFR21324.1"/>
    <property type="molecule type" value="Genomic_DNA"/>
</dbReference>
<keyword evidence="7 10" id="KW-1133">Transmembrane helix</keyword>
<comment type="subcellular location">
    <subcellularLocation>
        <location evidence="1">Cell membrane</location>
        <topology evidence="1">Multi-pass membrane protein</topology>
    </subcellularLocation>
</comment>
<dbReference type="CDD" id="cd01948">
    <property type="entry name" value="EAL"/>
    <property type="match status" value="1"/>
</dbReference>
<evidence type="ECO:0000259" key="11">
    <source>
        <dbReference type="PROSITE" id="PS50883"/>
    </source>
</evidence>
<evidence type="ECO:0000256" key="6">
    <source>
        <dbReference type="ARBA" id="ARBA00022801"/>
    </source>
</evidence>
<feature type="transmembrane region" description="Helical" evidence="10">
    <location>
        <begin position="228"/>
        <end position="248"/>
    </location>
</feature>
<protein>
    <recommendedName>
        <fullName evidence="2">cyclic-guanylate-specific phosphodiesterase</fullName>
        <ecNumber evidence="2">3.1.4.52</ecNumber>
    </recommendedName>
</protein>
<gene>
    <name evidence="12" type="ORF">AMP9_3948</name>
</gene>
<keyword evidence="6" id="KW-0378">Hydrolase</keyword>
<dbReference type="Pfam" id="PF12792">
    <property type="entry name" value="CSS-motif"/>
    <property type="match status" value="1"/>
</dbReference>
<dbReference type="PANTHER" id="PTHR33121:SF79">
    <property type="entry name" value="CYCLIC DI-GMP PHOSPHODIESTERASE PDED-RELATED"/>
    <property type="match status" value="1"/>
</dbReference>
<keyword evidence="8 10" id="KW-0472">Membrane</keyword>
<keyword evidence="4" id="KW-0973">c-di-GMP</keyword>
<feature type="domain" description="EAL" evidence="11">
    <location>
        <begin position="255"/>
        <end position="508"/>
    </location>
</feature>
<dbReference type="Gene3D" id="3.20.20.450">
    <property type="entry name" value="EAL domain"/>
    <property type="match status" value="1"/>
</dbReference>
<dbReference type="PANTHER" id="PTHR33121">
    <property type="entry name" value="CYCLIC DI-GMP PHOSPHODIESTERASE PDEF"/>
    <property type="match status" value="1"/>
</dbReference>
<evidence type="ECO:0000256" key="7">
    <source>
        <dbReference type="ARBA" id="ARBA00022989"/>
    </source>
</evidence>
<dbReference type="InterPro" id="IPR035919">
    <property type="entry name" value="EAL_sf"/>
</dbReference>
<evidence type="ECO:0000313" key="12">
    <source>
        <dbReference type="EMBL" id="VFR21324.1"/>
    </source>
</evidence>
<evidence type="ECO:0000256" key="4">
    <source>
        <dbReference type="ARBA" id="ARBA00022636"/>
    </source>
</evidence>
<dbReference type="PROSITE" id="PS50883">
    <property type="entry name" value="EAL"/>
    <property type="match status" value="1"/>
</dbReference>
<comment type="catalytic activity">
    <reaction evidence="9">
        <text>3',3'-c-di-GMP + H2O = 5'-phosphoguanylyl(3'-&gt;5')guanosine + H(+)</text>
        <dbReference type="Rhea" id="RHEA:24902"/>
        <dbReference type="ChEBI" id="CHEBI:15377"/>
        <dbReference type="ChEBI" id="CHEBI:15378"/>
        <dbReference type="ChEBI" id="CHEBI:58754"/>
        <dbReference type="ChEBI" id="CHEBI:58805"/>
        <dbReference type="EC" id="3.1.4.52"/>
    </reaction>
</comment>
<dbReference type="SUPFAM" id="SSF141868">
    <property type="entry name" value="EAL domain-like"/>
    <property type="match status" value="1"/>
</dbReference>